<dbReference type="EMBL" id="BLXT01000876">
    <property type="protein sequence ID" value="GFN81016.1"/>
    <property type="molecule type" value="Genomic_DNA"/>
</dbReference>
<reference evidence="1 2" key="1">
    <citation type="journal article" date="2021" name="Elife">
        <title>Chloroplast acquisition without the gene transfer in kleptoplastic sea slugs, Plakobranchus ocellatus.</title>
        <authorList>
            <person name="Maeda T."/>
            <person name="Takahashi S."/>
            <person name="Yoshida T."/>
            <person name="Shimamura S."/>
            <person name="Takaki Y."/>
            <person name="Nagai Y."/>
            <person name="Toyoda A."/>
            <person name="Suzuki Y."/>
            <person name="Arimoto A."/>
            <person name="Ishii H."/>
            <person name="Satoh N."/>
            <person name="Nishiyama T."/>
            <person name="Hasebe M."/>
            <person name="Maruyama T."/>
            <person name="Minagawa J."/>
            <person name="Obokata J."/>
            <person name="Shigenobu S."/>
        </authorList>
    </citation>
    <scope>NUCLEOTIDE SEQUENCE [LARGE SCALE GENOMIC DNA]</scope>
</reference>
<gene>
    <name evidence="1" type="ORF">PoB_000752200</name>
</gene>
<name>A0AAV3YDR0_9GAST</name>
<dbReference type="Proteomes" id="UP000735302">
    <property type="component" value="Unassembled WGS sequence"/>
</dbReference>
<organism evidence="1 2">
    <name type="scientific">Plakobranchus ocellatus</name>
    <dbReference type="NCBI Taxonomy" id="259542"/>
    <lineage>
        <taxon>Eukaryota</taxon>
        <taxon>Metazoa</taxon>
        <taxon>Spiralia</taxon>
        <taxon>Lophotrochozoa</taxon>
        <taxon>Mollusca</taxon>
        <taxon>Gastropoda</taxon>
        <taxon>Heterobranchia</taxon>
        <taxon>Euthyneura</taxon>
        <taxon>Panpulmonata</taxon>
        <taxon>Sacoglossa</taxon>
        <taxon>Placobranchoidea</taxon>
        <taxon>Plakobranchidae</taxon>
        <taxon>Plakobranchus</taxon>
    </lineage>
</organism>
<accession>A0AAV3YDR0</accession>
<dbReference type="AlphaFoldDB" id="A0AAV3YDR0"/>
<evidence type="ECO:0000313" key="1">
    <source>
        <dbReference type="EMBL" id="GFN81016.1"/>
    </source>
</evidence>
<sequence>MAASNLEKVLFTLDTRKFATIESQREDKGGTLELSTSPFLPPHRNRLWPALRRLPLLANHAAAKIKHGTCHSQFVLVVELRAAVSLFQIFRGTYGE</sequence>
<evidence type="ECO:0000313" key="2">
    <source>
        <dbReference type="Proteomes" id="UP000735302"/>
    </source>
</evidence>
<protein>
    <submittedName>
        <fullName evidence="1">Uncharacterized protein</fullName>
    </submittedName>
</protein>
<proteinExistence type="predicted"/>
<keyword evidence="2" id="KW-1185">Reference proteome</keyword>
<comment type="caution">
    <text evidence="1">The sequence shown here is derived from an EMBL/GenBank/DDBJ whole genome shotgun (WGS) entry which is preliminary data.</text>
</comment>